<reference evidence="2 3" key="1">
    <citation type="submission" date="2019-07" db="EMBL/GenBank/DDBJ databases">
        <title>Annotation for the trematode Paragonimus westermani.</title>
        <authorList>
            <person name="Choi Y.-J."/>
        </authorList>
    </citation>
    <scope>NUCLEOTIDE SEQUENCE [LARGE SCALE GENOMIC DNA]</scope>
    <source>
        <strain evidence="2">180907_Pwestermani</strain>
    </source>
</reference>
<keyword evidence="1" id="KW-0472">Membrane</keyword>
<accession>A0A8T0D1N2</accession>
<sequence>MFGLSGLSSLLQGHQRNYHLHFHKVHVAPRSTRIVLITLSCMVPPACLWAFFYVRHNEHLRKEKEKITGPRYYRRTPRYIRPLPWGDGKTPFYAAMCQYWGFEVPEYLRRKEE</sequence>
<dbReference type="AlphaFoldDB" id="A0A8T0D1N2"/>
<gene>
    <name evidence="2" type="ORF">P879_03013</name>
</gene>
<feature type="transmembrane region" description="Helical" evidence="1">
    <location>
        <begin position="34"/>
        <end position="54"/>
    </location>
</feature>
<organism evidence="2 3">
    <name type="scientific">Paragonimus westermani</name>
    <dbReference type="NCBI Taxonomy" id="34504"/>
    <lineage>
        <taxon>Eukaryota</taxon>
        <taxon>Metazoa</taxon>
        <taxon>Spiralia</taxon>
        <taxon>Lophotrochozoa</taxon>
        <taxon>Platyhelminthes</taxon>
        <taxon>Trematoda</taxon>
        <taxon>Digenea</taxon>
        <taxon>Plagiorchiida</taxon>
        <taxon>Troglotremata</taxon>
        <taxon>Troglotrematidae</taxon>
        <taxon>Paragonimus</taxon>
    </lineage>
</organism>
<keyword evidence="1" id="KW-0812">Transmembrane</keyword>
<protein>
    <submittedName>
        <fullName evidence="2">Uncharacterized protein</fullName>
    </submittedName>
</protein>
<evidence type="ECO:0000256" key="1">
    <source>
        <dbReference type="SAM" id="Phobius"/>
    </source>
</evidence>
<comment type="caution">
    <text evidence="2">The sequence shown here is derived from an EMBL/GenBank/DDBJ whole genome shotgun (WGS) entry which is preliminary data.</text>
</comment>
<dbReference type="EMBL" id="JTDF01022159">
    <property type="protein sequence ID" value="KAF8560894.1"/>
    <property type="molecule type" value="Genomic_DNA"/>
</dbReference>
<dbReference type="OrthoDB" id="6248600at2759"/>
<evidence type="ECO:0000313" key="2">
    <source>
        <dbReference type="EMBL" id="KAF8560894.1"/>
    </source>
</evidence>
<name>A0A8T0D1N2_9TREM</name>
<proteinExistence type="predicted"/>
<keyword evidence="1" id="KW-1133">Transmembrane helix</keyword>
<dbReference type="Proteomes" id="UP000699462">
    <property type="component" value="Unassembled WGS sequence"/>
</dbReference>
<keyword evidence="3" id="KW-1185">Reference proteome</keyword>
<evidence type="ECO:0000313" key="3">
    <source>
        <dbReference type="Proteomes" id="UP000699462"/>
    </source>
</evidence>